<keyword evidence="1" id="KW-0472">Membrane</keyword>
<dbReference type="NCBIfam" id="TIGR02595">
    <property type="entry name" value="PEP_CTERM"/>
    <property type="match status" value="1"/>
</dbReference>
<keyword evidence="4" id="KW-1185">Reference proteome</keyword>
<feature type="transmembrane region" description="Helical" evidence="1">
    <location>
        <begin position="179"/>
        <end position="198"/>
    </location>
</feature>
<evidence type="ECO:0000313" key="3">
    <source>
        <dbReference type="EMBL" id="EAQ01464.1"/>
    </source>
</evidence>
<dbReference type="InterPro" id="IPR022472">
    <property type="entry name" value="VPLPA-CTERM"/>
</dbReference>
<organism evidence="3 4">
    <name type="scientific">Pseudooceanicola batsensis (strain ATCC BAA-863 / DSM 15984 / KCTC 12145 / HTCC2597)</name>
    <name type="common">Oceanicola batsensis</name>
    <dbReference type="NCBI Taxonomy" id="252305"/>
    <lineage>
        <taxon>Bacteria</taxon>
        <taxon>Pseudomonadati</taxon>
        <taxon>Pseudomonadota</taxon>
        <taxon>Alphaproteobacteria</taxon>
        <taxon>Rhodobacterales</taxon>
        <taxon>Paracoccaceae</taxon>
        <taxon>Pseudooceanicola</taxon>
    </lineage>
</organism>
<dbReference type="InterPro" id="IPR027576">
    <property type="entry name" value="Choice_anch_C_dom"/>
</dbReference>
<dbReference type="AlphaFoldDB" id="A3U2T4"/>
<protein>
    <recommendedName>
        <fullName evidence="2">DUF642 domain-containing protein</fullName>
    </recommendedName>
</protein>
<keyword evidence="1" id="KW-0812">Transmembrane</keyword>
<feature type="domain" description="DUF642" evidence="2">
    <location>
        <begin position="18"/>
        <end position="171"/>
    </location>
</feature>
<dbReference type="Pfam" id="PF04862">
    <property type="entry name" value="DUF642"/>
    <property type="match status" value="1"/>
</dbReference>
<dbReference type="InterPro" id="IPR008979">
    <property type="entry name" value="Galactose-bd-like_sf"/>
</dbReference>
<evidence type="ECO:0000313" key="4">
    <source>
        <dbReference type="Proteomes" id="UP000004318"/>
    </source>
</evidence>
<evidence type="ECO:0000256" key="1">
    <source>
        <dbReference type="SAM" id="Phobius"/>
    </source>
</evidence>
<dbReference type="InterPro" id="IPR006946">
    <property type="entry name" value="DGR2-like_dom"/>
</dbReference>
<sequence>MVAAAAIAVGTGASAATIVNGGFESGSDGSDVFSVIGSGPLPGWTVASGNVEIISNNYWESAEGGYSLDLDGVLVGSIFQDVTGLNVGSVYRLGFAMSSNPNEGVVVHTLGVNAGPAYQTFTHTATGSLQNMEWTYHSLDFTAMSSVERVMFTSISGGTSAAGPALDDVTLELISTPKVPVPASALLLVTAIGGIGAVRRRKS</sequence>
<reference evidence="3 4" key="1">
    <citation type="journal article" date="2010" name="J. Bacteriol.">
        <title>Genome sequences of Oceanicola granulosus HTCC2516(T) and Oceanicola batsensis HTCC2597(TDelta).</title>
        <authorList>
            <person name="Thrash J.C."/>
            <person name="Cho J.C."/>
            <person name="Vergin K.L."/>
            <person name="Giovannoni S.J."/>
        </authorList>
    </citation>
    <scope>NUCLEOTIDE SEQUENCE [LARGE SCALE GENOMIC DNA]</scope>
    <source>
        <strain evidence="4">ATCC BAA-863 / DSM 15984 / KCTC 12145 / HTCC2597</strain>
    </source>
</reference>
<dbReference type="eggNOG" id="COG3210">
    <property type="taxonomic scope" value="Bacteria"/>
</dbReference>
<dbReference type="EMBL" id="AAMO01000013">
    <property type="protein sequence ID" value="EAQ01464.1"/>
    <property type="molecule type" value="Genomic_DNA"/>
</dbReference>
<dbReference type="Proteomes" id="UP000004318">
    <property type="component" value="Unassembled WGS sequence"/>
</dbReference>
<dbReference type="Gene3D" id="2.60.120.260">
    <property type="entry name" value="Galactose-binding domain-like"/>
    <property type="match status" value="1"/>
</dbReference>
<dbReference type="SUPFAM" id="SSF49785">
    <property type="entry name" value="Galactose-binding domain-like"/>
    <property type="match status" value="1"/>
</dbReference>
<proteinExistence type="predicted"/>
<dbReference type="InterPro" id="IPR013424">
    <property type="entry name" value="Ice-binding_C"/>
</dbReference>
<dbReference type="STRING" id="252305.OB2597_01207"/>
<name>A3U2T4_PSEBH</name>
<accession>A3U2T4</accession>
<gene>
    <name evidence="3" type="ORF">OB2597_01207</name>
</gene>
<keyword evidence="1" id="KW-1133">Transmembrane helix</keyword>
<dbReference type="HOGENOM" id="CLU_097132_1_0_5"/>
<dbReference type="NCBIfam" id="TIGR03370">
    <property type="entry name" value="VPLPA-CTERM"/>
    <property type="match status" value="1"/>
</dbReference>
<comment type="caution">
    <text evidence="3">The sequence shown here is derived from an EMBL/GenBank/DDBJ whole genome shotgun (WGS) entry which is preliminary data.</text>
</comment>
<evidence type="ECO:0000259" key="2">
    <source>
        <dbReference type="Pfam" id="PF04862"/>
    </source>
</evidence>
<dbReference type="NCBIfam" id="TIGR04362">
    <property type="entry name" value="choice_anch_C"/>
    <property type="match status" value="1"/>
</dbReference>